<proteinExistence type="predicted"/>
<name>A0A0F9GR43_9ZZZZ</name>
<dbReference type="SMART" id="SM00387">
    <property type="entry name" value="HATPase_c"/>
    <property type="match status" value="1"/>
</dbReference>
<dbReference type="InterPro" id="IPR004358">
    <property type="entry name" value="Sig_transdc_His_kin-like_C"/>
</dbReference>
<evidence type="ECO:0000256" key="1">
    <source>
        <dbReference type="ARBA" id="ARBA00022553"/>
    </source>
</evidence>
<reference evidence="4" key="1">
    <citation type="journal article" date="2015" name="Nature">
        <title>Complex archaea that bridge the gap between prokaryotes and eukaryotes.</title>
        <authorList>
            <person name="Spang A."/>
            <person name="Saw J.H."/>
            <person name="Jorgensen S.L."/>
            <person name="Zaremba-Niedzwiedzka K."/>
            <person name="Martijn J."/>
            <person name="Lind A.E."/>
            <person name="van Eijk R."/>
            <person name="Schleper C."/>
            <person name="Guy L."/>
            <person name="Ettema T.J."/>
        </authorList>
    </citation>
    <scope>NUCLEOTIDE SEQUENCE</scope>
</reference>
<dbReference type="Gene3D" id="3.30.565.10">
    <property type="entry name" value="Histidine kinase-like ATPase, C-terminal domain"/>
    <property type="match status" value="1"/>
</dbReference>
<dbReference type="PANTHER" id="PTHR43547:SF2">
    <property type="entry name" value="HYBRID SIGNAL TRANSDUCTION HISTIDINE KINASE C"/>
    <property type="match status" value="1"/>
</dbReference>
<dbReference type="SMART" id="SM00448">
    <property type="entry name" value="REC"/>
    <property type="match status" value="1"/>
</dbReference>
<gene>
    <name evidence="4" type="ORF">LCGC14_1878090</name>
</gene>
<dbReference type="PANTHER" id="PTHR43547">
    <property type="entry name" value="TWO-COMPONENT HISTIDINE KINASE"/>
    <property type="match status" value="1"/>
</dbReference>
<dbReference type="Gene3D" id="3.40.50.2300">
    <property type="match status" value="1"/>
</dbReference>
<dbReference type="EMBL" id="LAZR01019286">
    <property type="protein sequence ID" value="KKL93096.1"/>
    <property type="molecule type" value="Genomic_DNA"/>
</dbReference>
<sequence length="296" mass="31614">RMVGENIHLAIVPTEGICRVNVDRSQLQRTIFNLAINACDAMSVGGELRIAVSVIDLDHERGRPHGADPGRYAVLSVADTGEGMDDQARQRAFDPFFTTKDVGEGTGFGLGLSIVCALVKQNGGFIEVESQPGQGSIFRLFFPCADAEPKPARAGKGAEGLPGGSETILVVEDNVALLRHLITSLTEAGYAVVATESPKKALSLVQQHKGRISLLIADVAMSAVPGPELADRIRGTYPGSRVVFISGYAREDLARCGVDEGEMDLLPKPFSKEQLLRKVRVALDAASREPAEGKRP</sequence>
<dbReference type="InterPro" id="IPR001789">
    <property type="entry name" value="Sig_transdc_resp-reg_receiver"/>
</dbReference>
<comment type="caution">
    <text evidence="4">The sequence shown here is derived from an EMBL/GenBank/DDBJ whole genome shotgun (WGS) entry which is preliminary data.</text>
</comment>
<evidence type="ECO:0000313" key="4">
    <source>
        <dbReference type="EMBL" id="KKL93096.1"/>
    </source>
</evidence>
<evidence type="ECO:0000259" key="3">
    <source>
        <dbReference type="PROSITE" id="PS50110"/>
    </source>
</evidence>
<accession>A0A0F9GR43</accession>
<dbReference type="GO" id="GO:0000155">
    <property type="term" value="F:phosphorelay sensor kinase activity"/>
    <property type="evidence" value="ECO:0007669"/>
    <property type="project" value="TreeGrafter"/>
</dbReference>
<dbReference type="PROSITE" id="PS50109">
    <property type="entry name" value="HIS_KIN"/>
    <property type="match status" value="1"/>
</dbReference>
<dbReference type="SUPFAM" id="SSF55874">
    <property type="entry name" value="ATPase domain of HSP90 chaperone/DNA topoisomerase II/histidine kinase"/>
    <property type="match status" value="1"/>
</dbReference>
<evidence type="ECO:0008006" key="5">
    <source>
        <dbReference type="Google" id="ProtNLM"/>
    </source>
</evidence>
<organism evidence="4">
    <name type="scientific">marine sediment metagenome</name>
    <dbReference type="NCBI Taxonomy" id="412755"/>
    <lineage>
        <taxon>unclassified sequences</taxon>
        <taxon>metagenomes</taxon>
        <taxon>ecological metagenomes</taxon>
    </lineage>
</organism>
<dbReference type="PROSITE" id="PS50110">
    <property type="entry name" value="RESPONSE_REGULATORY"/>
    <property type="match status" value="1"/>
</dbReference>
<dbReference type="InterPro" id="IPR003594">
    <property type="entry name" value="HATPase_dom"/>
</dbReference>
<dbReference type="InterPro" id="IPR011006">
    <property type="entry name" value="CheY-like_superfamily"/>
</dbReference>
<dbReference type="SUPFAM" id="SSF52172">
    <property type="entry name" value="CheY-like"/>
    <property type="match status" value="1"/>
</dbReference>
<dbReference type="InterPro" id="IPR036890">
    <property type="entry name" value="HATPase_C_sf"/>
</dbReference>
<dbReference type="Pfam" id="PF00072">
    <property type="entry name" value="Response_reg"/>
    <property type="match status" value="1"/>
</dbReference>
<dbReference type="AlphaFoldDB" id="A0A0F9GR43"/>
<dbReference type="Pfam" id="PF02518">
    <property type="entry name" value="HATPase_c"/>
    <property type="match status" value="1"/>
</dbReference>
<protein>
    <recommendedName>
        <fullName evidence="5">Histidine kinase</fullName>
    </recommendedName>
</protein>
<dbReference type="PRINTS" id="PR00344">
    <property type="entry name" value="BCTRLSENSOR"/>
</dbReference>
<feature type="domain" description="Response regulatory" evidence="3">
    <location>
        <begin position="167"/>
        <end position="283"/>
    </location>
</feature>
<evidence type="ECO:0000259" key="2">
    <source>
        <dbReference type="PROSITE" id="PS50109"/>
    </source>
</evidence>
<feature type="non-terminal residue" evidence="4">
    <location>
        <position position="1"/>
    </location>
</feature>
<keyword evidence="1" id="KW-0597">Phosphoprotein</keyword>
<feature type="domain" description="Histidine kinase" evidence="2">
    <location>
        <begin position="1"/>
        <end position="146"/>
    </location>
</feature>
<dbReference type="InterPro" id="IPR005467">
    <property type="entry name" value="His_kinase_dom"/>
</dbReference>